<feature type="transmembrane region" description="Helical" evidence="6">
    <location>
        <begin position="351"/>
        <end position="370"/>
    </location>
</feature>
<feature type="transmembrane region" description="Helical" evidence="6">
    <location>
        <begin position="57"/>
        <end position="75"/>
    </location>
</feature>
<feature type="transmembrane region" description="Helical" evidence="6">
    <location>
        <begin position="319"/>
        <end position="339"/>
    </location>
</feature>
<feature type="transmembrane region" description="Helical" evidence="6">
    <location>
        <begin position="286"/>
        <end position="307"/>
    </location>
</feature>
<keyword evidence="2" id="KW-0813">Transport</keyword>
<dbReference type="InterPro" id="IPR011701">
    <property type="entry name" value="MFS"/>
</dbReference>
<feature type="transmembrane region" description="Helical" evidence="6">
    <location>
        <begin position="442"/>
        <end position="463"/>
    </location>
</feature>
<evidence type="ECO:0000313" key="9">
    <source>
        <dbReference type="Proteomes" id="UP000070444"/>
    </source>
</evidence>
<dbReference type="FunFam" id="1.20.1250.20:FF:000013">
    <property type="entry name" value="MFS general substrate transporter"/>
    <property type="match status" value="1"/>
</dbReference>
<dbReference type="FunFam" id="1.20.1250.20:FF:000034">
    <property type="entry name" value="MFS general substrate transporter"/>
    <property type="match status" value="1"/>
</dbReference>
<dbReference type="PROSITE" id="PS50850">
    <property type="entry name" value="MFS"/>
    <property type="match status" value="1"/>
</dbReference>
<dbReference type="InterPro" id="IPR036259">
    <property type="entry name" value="MFS_trans_sf"/>
</dbReference>
<evidence type="ECO:0000259" key="7">
    <source>
        <dbReference type="PROSITE" id="PS50850"/>
    </source>
</evidence>
<keyword evidence="4 6" id="KW-1133">Transmembrane helix</keyword>
<keyword evidence="9" id="KW-1185">Reference proteome</keyword>
<evidence type="ECO:0000256" key="6">
    <source>
        <dbReference type="SAM" id="Phobius"/>
    </source>
</evidence>
<keyword evidence="5 6" id="KW-0472">Membrane</keyword>
<dbReference type="STRING" id="796925.A0A137PFB0"/>
<evidence type="ECO:0000313" key="8">
    <source>
        <dbReference type="EMBL" id="KXN73683.1"/>
    </source>
</evidence>
<evidence type="ECO:0000256" key="5">
    <source>
        <dbReference type="ARBA" id="ARBA00023136"/>
    </source>
</evidence>
<proteinExistence type="predicted"/>
<organism evidence="8 9">
    <name type="scientific">Conidiobolus coronatus (strain ATCC 28846 / CBS 209.66 / NRRL 28638)</name>
    <name type="common">Delacroixia coronata</name>
    <dbReference type="NCBI Taxonomy" id="796925"/>
    <lineage>
        <taxon>Eukaryota</taxon>
        <taxon>Fungi</taxon>
        <taxon>Fungi incertae sedis</taxon>
        <taxon>Zoopagomycota</taxon>
        <taxon>Entomophthoromycotina</taxon>
        <taxon>Entomophthoromycetes</taxon>
        <taxon>Entomophthorales</taxon>
        <taxon>Ancylistaceae</taxon>
        <taxon>Conidiobolus</taxon>
    </lineage>
</organism>
<gene>
    <name evidence="8" type="ORF">CONCODRAFT_3369</name>
</gene>
<dbReference type="Proteomes" id="UP000070444">
    <property type="component" value="Unassembled WGS sequence"/>
</dbReference>
<dbReference type="InterPro" id="IPR020846">
    <property type="entry name" value="MFS_dom"/>
</dbReference>
<dbReference type="SUPFAM" id="SSF103473">
    <property type="entry name" value="MFS general substrate transporter"/>
    <property type="match status" value="1"/>
</dbReference>
<evidence type="ECO:0000256" key="1">
    <source>
        <dbReference type="ARBA" id="ARBA00004141"/>
    </source>
</evidence>
<dbReference type="Gene3D" id="1.20.1250.20">
    <property type="entry name" value="MFS general substrate transporter like domains"/>
    <property type="match status" value="2"/>
</dbReference>
<feature type="transmembrane region" description="Helical" evidence="6">
    <location>
        <begin position="95"/>
        <end position="116"/>
    </location>
</feature>
<dbReference type="PANTHER" id="PTHR43791:SF36">
    <property type="entry name" value="TRANSPORTER, PUTATIVE (AFU_ORTHOLOGUE AFUA_6G08340)-RELATED"/>
    <property type="match status" value="1"/>
</dbReference>
<comment type="subcellular location">
    <subcellularLocation>
        <location evidence="1">Membrane</location>
        <topology evidence="1">Multi-pass membrane protein</topology>
    </subcellularLocation>
</comment>
<dbReference type="EMBL" id="KQ964433">
    <property type="protein sequence ID" value="KXN73683.1"/>
    <property type="molecule type" value="Genomic_DNA"/>
</dbReference>
<feature type="transmembrane region" description="Helical" evidence="6">
    <location>
        <begin position="153"/>
        <end position="171"/>
    </location>
</feature>
<evidence type="ECO:0000256" key="3">
    <source>
        <dbReference type="ARBA" id="ARBA00022692"/>
    </source>
</evidence>
<name>A0A137PFB0_CONC2</name>
<dbReference type="PANTHER" id="PTHR43791">
    <property type="entry name" value="PERMEASE-RELATED"/>
    <property type="match status" value="1"/>
</dbReference>
<dbReference type="Pfam" id="PF07690">
    <property type="entry name" value="MFS_1"/>
    <property type="match status" value="1"/>
</dbReference>
<feature type="transmembrane region" description="Helical" evidence="6">
    <location>
        <begin position="409"/>
        <end position="430"/>
    </location>
</feature>
<dbReference type="AlphaFoldDB" id="A0A137PFB0"/>
<protein>
    <submittedName>
        <fullName evidence="8">MFS general substrate transporter</fullName>
    </submittedName>
</protein>
<feature type="domain" description="Major facilitator superfamily (MFS) profile" evidence="7">
    <location>
        <begin position="57"/>
        <end position="469"/>
    </location>
</feature>
<accession>A0A137PFB0</accession>
<feature type="transmembrane region" description="Helical" evidence="6">
    <location>
        <begin position="376"/>
        <end position="397"/>
    </location>
</feature>
<feature type="transmembrane region" description="Helical" evidence="6">
    <location>
        <begin position="183"/>
        <end position="204"/>
    </location>
</feature>
<dbReference type="GO" id="GO:0016020">
    <property type="term" value="C:membrane"/>
    <property type="evidence" value="ECO:0007669"/>
    <property type="project" value="UniProtKB-SubCell"/>
</dbReference>
<dbReference type="OrthoDB" id="2985014at2759"/>
<feature type="transmembrane region" description="Helical" evidence="6">
    <location>
        <begin position="216"/>
        <end position="238"/>
    </location>
</feature>
<evidence type="ECO:0000256" key="4">
    <source>
        <dbReference type="ARBA" id="ARBA00022989"/>
    </source>
</evidence>
<keyword evidence="3 6" id="KW-0812">Transmembrane</keyword>
<sequence length="496" mass="56000">MVKLNHIEAKSCSSSGSSNCESTAYSSSNSSSQDIDFSEKSEEEIVKGLLFKMDCRIIPYISLLYLFSFLDRVNIGYARLYKMEEELHLNQFQYGWSLSIFFISYVIFEVPSNLLLKKYSPSVWIARIMVTWGALTIALGFVKNFAGLMAGRFFLGMAEAGLFPGVLYYLSFWYTRRDIGFRLALFCSSANLAGGLSGLLAYTMSKIDGTWGISGWQWIFIIEGILSVIFGFTTIWLLPNSPSTAKWLNQTEKFYVVQRLLEDHRDPTNKSFCKKQFLESFVDYKVYFHMIIHFGLITPLYCVAQLLPTIISQMGFSKLTTLLLTAPPYMVAVITNILLCRHSDKKMERGMHLCVPILVSITGFMMMIFIKSKYGRYAGSCVTVIGVFTAGPISLTWMTNNMVGSTKSATASALLVSYGNIGGFISGMMFRSSEAPRYTHSLIANIGFLVSSLIAILLYRFLLIRENSKLDTKLKDPNYDWTGPDGLNMRNFRYVT</sequence>
<dbReference type="GO" id="GO:0022857">
    <property type="term" value="F:transmembrane transporter activity"/>
    <property type="evidence" value="ECO:0007669"/>
    <property type="project" value="InterPro"/>
</dbReference>
<evidence type="ECO:0000256" key="2">
    <source>
        <dbReference type="ARBA" id="ARBA00022448"/>
    </source>
</evidence>
<feature type="transmembrane region" description="Helical" evidence="6">
    <location>
        <begin position="123"/>
        <end position="141"/>
    </location>
</feature>
<reference evidence="8 9" key="1">
    <citation type="journal article" date="2015" name="Genome Biol. Evol.">
        <title>Phylogenomic analyses indicate that early fungi evolved digesting cell walls of algal ancestors of land plants.</title>
        <authorList>
            <person name="Chang Y."/>
            <person name="Wang S."/>
            <person name="Sekimoto S."/>
            <person name="Aerts A.L."/>
            <person name="Choi C."/>
            <person name="Clum A."/>
            <person name="LaButti K.M."/>
            <person name="Lindquist E.A."/>
            <person name="Yee Ngan C."/>
            <person name="Ohm R.A."/>
            <person name="Salamov A.A."/>
            <person name="Grigoriev I.V."/>
            <person name="Spatafora J.W."/>
            <person name="Berbee M.L."/>
        </authorList>
    </citation>
    <scope>NUCLEOTIDE SEQUENCE [LARGE SCALE GENOMIC DNA]</scope>
    <source>
        <strain evidence="8 9">NRRL 28638</strain>
    </source>
</reference>